<evidence type="ECO:0000313" key="3">
    <source>
        <dbReference type="Proteomes" id="UP001196413"/>
    </source>
</evidence>
<reference evidence="2" key="1">
    <citation type="submission" date="2021-06" db="EMBL/GenBank/DDBJ databases">
        <title>Parelaphostrongylus tenuis whole genome reference sequence.</title>
        <authorList>
            <person name="Garwood T.J."/>
            <person name="Larsen P.A."/>
            <person name="Fountain-Jones N.M."/>
            <person name="Garbe J.R."/>
            <person name="Macchietto M.G."/>
            <person name="Kania S.A."/>
            <person name="Gerhold R.W."/>
            <person name="Richards J.E."/>
            <person name="Wolf T.M."/>
        </authorList>
    </citation>
    <scope>NUCLEOTIDE SEQUENCE</scope>
    <source>
        <strain evidence="2">MNPRO001-30</strain>
        <tissue evidence="2">Meninges</tissue>
    </source>
</reference>
<name>A0AAD5N313_PARTN</name>
<comment type="caution">
    <text evidence="2">The sequence shown here is derived from an EMBL/GenBank/DDBJ whole genome shotgun (WGS) entry which is preliminary data.</text>
</comment>
<dbReference type="Proteomes" id="UP001196413">
    <property type="component" value="Unassembled WGS sequence"/>
</dbReference>
<proteinExistence type="predicted"/>
<keyword evidence="3" id="KW-1185">Reference proteome</keyword>
<evidence type="ECO:0000313" key="2">
    <source>
        <dbReference type="EMBL" id="KAJ1356534.1"/>
    </source>
</evidence>
<dbReference type="AlphaFoldDB" id="A0AAD5N313"/>
<dbReference type="EMBL" id="JAHQIW010002839">
    <property type="protein sequence ID" value="KAJ1356534.1"/>
    <property type="molecule type" value="Genomic_DNA"/>
</dbReference>
<sequence length="166" mass="17803">MILLTTLSLENMTKVPPHLLLIFLLTTGAVLGCGTLPGGPAASRTWRFNVAGFSLPVAMAFSTDAAARAQVPQISPNSGSAEAFVKRLVIQGVLDVLEQQGRAAGLPDFVITTILSQLGINVLYTPLPCPKVSVNPSGNSKYSTFSIHYKDYTQFVLSSQRFFESI</sequence>
<keyword evidence="1" id="KW-0812">Transmembrane</keyword>
<keyword evidence="1" id="KW-1133">Transmembrane helix</keyword>
<protein>
    <submittedName>
        <fullName evidence="2">Uncharacterized protein</fullName>
    </submittedName>
</protein>
<gene>
    <name evidence="2" type="ORF">KIN20_014265</name>
</gene>
<organism evidence="2 3">
    <name type="scientific">Parelaphostrongylus tenuis</name>
    <name type="common">Meningeal worm</name>
    <dbReference type="NCBI Taxonomy" id="148309"/>
    <lineage>
        <taxon>Eukaryota</taxon>
        <taxon>Metazoa</taxon>
        <taxon>Ecdysozoa</taxon>
        <taxon>Nematoda</taxon>
        <taxon>Chromadorea</taxon>
        <taxon>Rhabditida</taxon>
        <taxon>Rhabditina</taxon>
        <taxon>Rhabditomorpha</taxon>
        <taxon>Strongyloidea</taxon>
        <taxon>Metastrongylidae</taxon>
        <taxon>Parelaphostrongylus</taxon>
    </lineage>
</organism>
<keyword evidence="1" id="KW-0472">Membrane</keyword>
<accession>A0AAD5N313</accession>
<feature type="transmembrane region" description="Helical" evidence="1">
    <location>
        <begin position="20"/>
        <end position="39"/>
    </location>
</feature>
<evidence type="ECO:0000256" key="1">
    <source>
        <dbReference type="SAM" id="Phobius"/>
    </source>
</evidence>